<keyword evidence="7 9" id="KW-0503">Monooxygenase</keyword>
<dbReference type="InterPro" id="IPR036396">
    <property type="entry name" value="Cyt_P450_sf"/>
</dbReference>
<dbReference type="InterPro" id="IPR002397">
    <property type="entry name" value="Cyt_P450_B"/>
</dbReference>
<dbReference type="GO" id="GO:0020037">
    <property type="term" value="F:heme binding"/>
    <property type="evidence" value="ECO:0007669"/>
    <property type="project" value="InterPro"/>
</dbReference>
<evidence type="ECO:0000313" key="11">
    <source>
        <dbReference type="Proteomes" id="UP000267081"/>
    </source>
</evidence>
<dbReference type="GO" id="GO:0005506">
    <property type="term" value="F:iron ion binding"/>
    <property type="evidence" value="ECO:0007669"/>
    <property type="project" value="InterPro"/>
</dbReference>
<dbReference type="PROSITE" id="PS00086">
    <property type="entry name" value="CYTOCHROME_P450"/>
    <property type="match status" value="1"/>
</dbReference>
<dbReference type="PRINTS" id="PR00359">
    <property type="entry name" value="BP450"/>
</dbReference>
<comment type="function">
    <text evidence="8">Involved in the coupling of aromatic side chains of the heptapeptide of vancomycin.</text>
</comment>
<dbReference type="AlphaFoldDB" id="A0A3R9DDP8"/>
<dbReference type="InterPro" id="IPR017972">
    <property type="entry name" value="Cyt_P450_CS"/>
</dbReference>
<comment type="caution">
    <text evidence="10">The sequence shown here is derived from an EMBL/GenBank/DDBJ whole genome shotgun (WGS) entry which is preliminary data.</text>
</comment>
<comment type="pathway">
    <text evidence="1">Antibiotic biosynthesis; vancomycin biosynthesis.</text>
</comment>
<dbReference type="PANTHER" id="PTHR46696">
    <property type="entry name" value="P450, PUTATIVE (EUROFUNG)-RELATED"/>
    <property type="match status" value="1"/>
</dbReference>
<dbReference type="PANTHER" id="PTHR46696:SF1">
    <property type="entry name" value="CYTOCHROME P450 YJIB-RELATED"/>
    <property type="match status" value="1"/>
</dbReference>
<dbReference type="FunFam" id="1.10.630.10:FF:000018">
    <property type="entry name" value="Cytochrome P450 monooxygenase"/>
    <property type="match status" value="1"/>
</dbReference>
<sequence>MPVQTAEDMTTQMRVLWTLGELGDPLALLLRGPEDPYPLYEKIRAKGALHRSELGAWTTVDHATATKVLRDRRFGVLKSDGKPISPVITTFDNSMLGADGADHARLRKLATPFLSPKAILGFRDRLTAICHELLDRVDTSREFDLMTSFADLIPVTVVAAIFDIPEPFLSRYLEHGPKFGTIFDEITSAEHIASVQRSLDELDALFTELMEMRLAHPGDDAVSKLLTARSEDRLTTHELVSMCQLLTLAGAESTVNLIGVGVKTMLERRDQWDKLVADPDLAPQAAQESLRFEAPVQQSSRVSTVDVEIGDTVIPADTAVVILTAGCNRDPAVWSRPDVFDITRPTTPDNLSFSGGSHYCLGAPLARLEADVAFRVLATRLPDLRQTGPADRRRSAIIRGLRHLPVTNG</sequence>
<protein>
    <submittedName>
        <fullName evidence="10">Cytochrome P450</fullName>
    </submittedName>
</protein>
<dbReference type="CDD" id="cd20625">
    <property type="entry name" value="CYP164-like"/>
    <property type="match status" value="1"/>
</dbReference>
<evidence type="ECO:0000256" key="2">
    <source>
        <dbReference type="ARBA" id="ARBA00010617"/>
    </source>
</evidence>
<dbReference type="GO" id="GO:0004497">
    <property type="term" value="F:monooxygenase activity"/>
    <property type="evidence" value="ECO:0007669"/>
    <property type="project" value="UniProtKB-KW"/>
</dbReference>
<gene>
    <name evidence="10" type="ORF">EIY87_38585</name>
</gene>
<dbReference type="OrthoDB" id="4156795at2"/>
<evidence type="ECO:0000313" key="10">
    <source>
        <dbReference type="EMBL" id="RSD10711.1"/>
    </source>
</evidence>
<evidence type="ECO:0000256" key="1">
    <source>
        <dbReference type="ARBA" id="ARBA00004660"/>
    </source>
</evidence>
<dbReference type="RefSeq" id="WP_125314855.1">
    <property type="nucleotide sequence ID" value="NZ_RSEC01000060.1"/>
</dbReference>
<keyword evidence="4 9" id="KW-0479">Metal-binding</keyword>
<dbReference type="InterPro" id="IPR001128">
    <property type="entry name" value="Cyt_P450"/>
</dbReference>
<evidence type="ECO:0000256" key="6">
    <source>
        <dbReference type="ARBA" id="ARBA00023004"/>
    </source>
</evidence>
<evidence type="ECO:0000256" key="5">
    <source>
        <dbReference type="ARBA" id="ARBA00023002"/>
    </source>
</evidence>
<proteinExistence type="inferred from homology"/>
<dbReference type="Proteomes" id="UP000267081">
    <property type="component" value="Unassembled WGS sequence"/>
</dbReference>
<evidence type="ECO:0000256" key="9">
    <source>
        <dbReference type="RuleBase" id="RU000461"/>
    </source>
</evidence>
<comment type="similarity">
    <text evidence="2 9">Belongs to the cytochrome P450 family.</text>
</comment>
<evidence type="ECO:0000256" key="7">
    <source>
        <dbReference type="ARBA" id="ARBA00023033"/>
    </source>
</evidence>
<dbReference type="EMBL" id="RSEC01000060">
    <property type="protein sequence ID" value="RSD10711.1"/>
    <property type="molecule type" value="Genomic_DNA"/>
</dbReference>
<dbReference type="Pfam" id="PF00067">
    <property type="entry name" value="p450"/>
    <property type="match status" value="1"/>
</dbReference>
<dbReference type="SUPFAM" id="SSF48264">
    <property type="entry name" value="Cytochrome P450"/>
    <property type="match status" value="1"/>
</dbReference>
<dbReference type="GO" id="GO:0016705">
    <property type="term" value="F:oxidoreductase activity, acting on paired donors, with incorporation or reduction of molecular oxygen"/>
    <property type="evidence" value="ECO:0007669"/>
    <property type="project" value="InterPro"/>
</dbReference>
<accession>A0A3R9DDP8</accession>
<keyword evidence="5 9" id="KW-0560">Oxidoreductase</keyword>
<evidence type="ECO:0000256" key="3">
    <source>
        <dbReference type="ARBA" id="ARBA00022617"/>
    </source>
</evidence>
<keyword evidence="6 9" id="KW-0408">Iron</keyword>
<evidence type="ECO:0000256" key="8">
    <source>
        <dbReference type="ARBA" id="ARBA00055433"/>
    </source>
</evidence>
<evidence type="ECO:0000256" key="4">
    <source>
        <dbReference type="ARBA" id="ARBA00022723"/>
    </source>
</evidence>
<keyword evidence="11" id="KW-1185">Reference proteome</keyword>
<keyword evidence="3 9" id="KW-0349">Heme</keyword>
<dbReference type="Gene3D" id="1.10.630.10">
    <property type="entry name" value="Cytochrome P450"/>
    <property type="match status" value="1"/>
</dbReference>
<organism evidence="10 11">
    <name type="scientific">Amycolatopsis eburnea</name>
    <dbReference type="NCBI Taxonomy" id="2267691"/>
    <lineage>
        <taxon>Bacteria</taxon>
        <taxon>Bacillati</taxon>
        <taxon>Actinomycetota</taxon>
        <taxon>Actinomycetes</taxon>
        <taxon>Pseudonocardiales</taxon>
        <taxon>Pseudonocardiaceae</taxon>
        <taxon>Amycolatopsis</taxon>
    </lineage>
</organism>
<reference evidence="10 11" key="1">
    <citation type="submission" date="2018-12" db="EMBL/GenBank/DDBJ databases">
        <title>Amycolatopsis eburnea sp. nov. actinomycete associate with arbuscular mycorrhiza fungal spore.</title>
        <authorList>
            <person name="Lumyong S."/>
            <person name="Chaiya L."/>
        </authorList>
    </citation>
    <scope>NUCLEOTIDE SEQUENCE [LARGE SCALE GENOMIC DNA]</scope>
    <source>
        <strain evidence="10 11">GLM-1</strain>
    </source>
</reference>
<name>A0A3R9DDP8_9PSEU</name>